<proteinExistence type="predicted"/>
<evidence type="ECO:0000313" key="2">
    <source>
        <dbReference type="EMBL" id="CDO53082.1"/>
    </source>
</evidence>
<organism evidence="2 3">
    <name type="scientific">Geotrichum candidum</name>
    <name type="common">Oospora lactis</name>
    <name type="synonym">Dipodascus geotrichum</name>
    <dbReference type="NCBI Taxonomy" id="1173061"/>
    <lineage>
        <taxon>Eukaryota</taxon>
        <taxon>Fungi</taxon>
        <taxon>Dikarya</taxon>
        <taxon>Ascomycota</taxon>
        <taxon>Saccharomycotina</taxon>
        <taxon>Dipodascomycetes</taxon>
        <taxon>Dipodascales</taxon>
        <taxon>Dipodascaceae</taxon>
        <taxon>Geotrichum</taxon>
    </lineage>
</organism>
<protein>
    <submittedName>
        <fullName evidence="2">Uncharacterized protein</fullName>
    </submittedName>
</protein>
<keyword evidence="3" id="KW-1185">Reference proteome</keyword>
<dbReference type="EMBL" id="CCBN010000004">
    <property type="protein sequence ID" value="CDO53082.1"/>
    <property type="molecule type" value="Genomic_DNA"/>
</dbReference>
<keyword evidence="1" id="KW-0472">Membrane</keyword>
<gene>
    <name evidence="2" type="ORF">BN980_GECA04s04019g</name>
</gene>
<dbReference type="AlphaFoldDB" id="A0A0J9X8F5"/>
<feature type="transmembrane region" description="Helical" evidence="1">
    <location>
        <begin position="204"/>
        <end position="221"/>
    </location>
</feature>
<dbReference type="Proteomes" id="UP000242525">
    <property type="component" value="Unassembled WGS sequence"/>
</dbReference>
<evidence type="ECO:0000256" key="1">
    <source>
        <dbReference type="SAM" id="Phobius"/>
    </source>
</evidence>
<sequence length="224" mass="26946">MKLSKLGSTIHINPYLVLAHTVETVFLRFFVQLTDHIKSQKTKKQKFGIIIIIIIINTTKKKSRYNFYYFSNYNFFFLFLFFVFMALSKIRGKVHFMRRETTAPTLPILINTKVSIYLVSTYHHSVVLKSLDCNNCCLCVNVILVFKIYIYQMVHDAYTVLGFNTHTHPEFYRAFAEHYLQSIYRAFAEFCHFQPFLLYHHQNYYQLSLFFFIFYFFFTLVKSY</sequence>
<keyword evidence="1" id="KW-1133">Transmembrane helix</keyword>
<keyword evidence="1" id="KW-0812">Transmembrane</keyword>
<evidence type="ECO:0000313" key="3">
    <source>
        <dbReference type="Proteomes" id="UP000242525"/>
    </source>
</evidence>
<name>A0A0J9X8F5_GEOCN</name>
<reference evidence="2" key="1">
    <citation type="submission" date="2014-03" db="EMBL/GenBank/DDBJ databases">
        <authorList>
            <person name="Casaregola S."/>
        </authorList>
    </citation>
    <scope>NUCLEOTIDE SEQUENCE [LARGE SCALE GENOMIC DNA]</scope>
    <source>
        <strain evidence="2">CLIB 918</strain>
    </source>
</reference>
<comment type="caution">
    <text evidence="2">The sequence shown here is derived from an EMBL/GenBank/DDBJ whole genome shotgun (WGS) entry which is preliminary data.</text>
</comment>
<feature type="transmembrane region" description="Helical" evidence="1">
    <location>
        <begin position="67"/>
        <end position="87"/>
    </location>
</feature>
<accession>A0A0J9X8F5</accession>